<dbReference type="AlphaFoldDB" id="A0A2S7UXC6"/>
<dbReference type="InterPro" id="IPR001264">
    <property type="entry name" value="Glyco_trans_51"/>
</dbReference>
<dbReference type="GO" id="GO:0009252">
    <property type="term" value="P:peptidoglycan biosynthetic process"/>
    <property type="evidence" value="ECO:0007669"/>
    <property type="project" value="UniProtKB-KW"/>
</dbReference>
<evidence type="ECO:0000256" key="8">
    <source>
        <dbReference type="ARBA" id="ARBA00022989"/>
    </source>
</evidence>
<dbReference type="InterPro" id="IPR036950">
    <property type="entry name" value="PBP_transglycosylase"/>
</dbReference>
<sequence>MSEEQKGSAVREFTVKLKGRIQRAAKAAISHPLHILKNTFIITGGLVWLGLLLLAIYFYSVFSNVPDLEDVNFQTVREVAVESVHEKIDSKSKKQEYKWVRIDNINRDLLYSIVMSEDGQFFTHSGVNWDALMNAIGENIKRRKFSYGASTITQQVAKNVYLRSNTKSLHRKFTELFVTRELEQHLSKNEILEMYLNVAEFGPDIYGVAHASKYYFDKKPSEINAAEGAFLAVMLPSPRKYHYSIFKNKYLSKRHKKKLKRILADMLYKEYISPKQYRRYLNWNYFTDTKN</sequence>
<dbReference type="Gene3D" id="1.10.3810.10">
    <property type="entry name" value="Biosynthetic peptidoglycan transglycosylase-like"/>
    <property type="match status" value="1"/>
</dbReference>
<keyword evidence="8 11" id="KW-1133">Transmembrane helix</keyword>
<keyword evidence="5 11" id="KW-0812">Transmembrane</keyword>
<keyword evidence="6" id="KW-0133">Cell shape</keyword>
<evidence type="ECO:0000256" key="1">
    <source>
        <dbReference type="ARBA" id="ARBA00022475"/>
    </source>
</evidence>
<gene>
    <name evidence="13" type="ORF">BTO11_12270</name>
</gene>
<dbReference type="OrthoDB" id="9766909at2"/>
<evidence type="ECO:0000256" key="2">
    <source>
        <dbReference type="ARBA" id="ARBA00022519"/>
    </source>
</evidence>
<dbReference type="PANTHER" id="PTHR30400:SF0">
    <property type="entry name" value="BIOSYNTHETIC PEPTIDOGLYCAN TRANSGLYCOSYLASE"/>
    <property type="match status" value="1"/>
</dbReference>
<dbReference type="RefSeq" id="WP_105052870.1">
    <property type="nucleotide sequence ID" value="NZ_BMYG01000001.1"/>
</dbReference>
<evidence type="ECO:0000256" key="4">
    <source>
        <dbReference type="ARBA" id="ARBA00022679"/>
    </source>
</evidence>
<dbReference type="GO" id="GO:0071555">
    <property type="term" value="P:cell wall organization"/>
    <property type="evidence" value="ECO:0007669"/>
    <property type="project" value="UniProtKB-KW"/>
</dbReference>
<dbReference type="EMBL" id="MSCH01000003">
    <property type="protein sequence ID" value="PQJ54355.1"/>
    <property type="molecule type" value="Genomic_DNA"/>
</dbReference>
<evidence type="ECO:0000256" key="10">
    <source>
        <dbReference type="ARBA" id="ARBA00023316"/>
    </source>
</evidence>
<evidence type="ECO:0000256" key="3">
    <source>
        <dbReference type="ARBA" id="ARBA00022676"/>
    </source>
</evidence>
<keyword evidence="1" id="KW-1003">Cell membrane</keyword>
<evidence type="ECO:0000256" key="11">
    <source>
        <dbReference type="SAM" id="Phobius"/>
    </source>
</evidence>
<evidence type="ECO:0000256" key="6">
    <source>
        <dbReference type="ARBA" id="ARBA00022960"/>
    </source>
</evidence>
<keyword evidence="4" id="KW-0808">Transferase</keyword>
<evidence type="ECO:0000256" key="5">
    <source>
        <dbReference type="ARBA" id="ARBA00022692"/>
    </source>
</evidence>
<name>A0A2S7UXC6_9GAMM</name>
<proteinExistence type="predicted"/>
<keyword evidence="10" id="KW-0961">Cell wall biogenesis/degradation</keyword>
<dbReference type="GO" id="GO:0008360">
    <property type="term" value="P:regulation of cell shape"/>
    <property type="evidence" value="ECO:0007669"/>
    <property type="project" value="UniProtKB-KW"/>
</dbReference>
<dbReference type="InterPro" id="IPR011812">
    <property type="entry name" value="Pep_trsgly"/>
</dbReference>
<feature type="transmembrane region" description="Helical" evidence="11">
    <location>
        <begin position="40"/>
        <end position="59"/>
    </location>
</feature>
<accession>A0A2S7UXC6</accession>
<dbReference type="Pfam" id="PF00912">
    <property type="entry name" value="Transgly"/>
    <property type="match status" value="1"/>
</dbReference>
<dbReference type="Proteomes" id="UP000239007">
    <property type="component" value="Unassembled WGS sequence"/>
</dbReference>
<dbReference type="PANTHER" id="PTHR30400">
    <property type="entry name" value="MONOFUNCTIONAL BIOSYNTHETIC PEPTIDOGLYCAN TRANSGLYCOSYLASE"/>
    <property type="match status" value="1"/>
</dbReference>
<dbReference type="SUPFAM" id="SSF53955">
    <property type="entry name" value="Lysozyme-like"/>
    <property type="match status" value="1"/>
</dbReference>
<dbReference type="GO" id="GO:0009274">
    <property type="term" value="C:peptidoglycan-based cell wall"/>
    <property type="evidence" value="ECO:0007669"/>
    <property type="project" value="InterPro"/>
</dbReference>
<keyword evidence="3" id="KW-0328">Glycosyltransferase</keyword>
<keyword evidence="9 11" id="KW-0472">Membrane</keyword>
<keyword evidence="2" id="KW-0997">Cell inner membrane</keyword>
<evidence type="ECO:0000259" key="12">
    <source>
        <dbReference type="Pfam" id="PF00912"/>
    </source>
</evidence>
<dbReference type="InterPro" id="IPR023346">
    <property type="entry name" value="Lysozyme-like_dom_sf"/>
</dbReference>
<dbReference type="GO" id="GO:0016763">
    <property type="term" value="F:pentosyltransferase activity"/>
    <property type="evidence" value="ECO:0007669"/>
    <property type="project" value="InterPro"/>
</dbReference>
<evidence type="ECO:0000256" key="9">
    <source>
        <dbReference type="ARBA" id="ARBA00023136"/>
    </source>
</evidence>
<keyword evidence="7" id="KW-0573">Peptidoglycan synthesis</keyword>
<organism evidence="13 14">
    <name type="scientific">Psychrosphaera saromensis</name>
    <dbReference type="NCBI Taxonomy" id="716813"/>
    <lineage>
        <taxon>Bacteria</taxon>
        <taxon>Pseudomonadati</taxon>
        <taxon>Pseudomonadota</taxon>
        <taxon>Gammaproteobacteria</taxon>
        <taxon>Alteromonadales</taxon>
        <taxon>Pseudoalteromonadaceae</taxon>
        <taxon>Psychrosphaera</taxon>
    </lineage>
</organism>
<evidence type="ECO:0000313" key="13">
    <source>
        <dbReference type="EMBL" id="PQJ54355.1"/>
    </source>
</evidence>
<dbReference type="GO" id="GO:0016020">
    <property type="term" value="C:membrane"/>
    <property type="evidence" value="ECO:0007669"/>
    <property type="project" value="InterPro"/>
</dbReference>
<reference evidence="13 14" key="1">
    <citation type="submission" date="2016-12" db="EMBL/GenBank/DDBJ databases">
        <title>Diversity of luminous bacteria.</title>
        <authorList>
            <person name="Yoshizawa S."/>
            <person name="Kogure K."/>
        </authorList>
    </citation>
    <scope>NUCLEOTIDE SEQUENCE [LARGE SCALE GENOMIC DNA]</scope>
    <source>
        <strain evidence="13 14">SA4-48</strain>
    </source>
</reference>
<comment type="caution">
    <text evidence="13">The sequence shown here is derived from an EMBL/GenBank/DDBJ whole genome shotgun (WGS) entry which is preliminary data.</text>
</comment>
<keyword evidence="14" id="KW-1185">Reference proteome</keyword>
<feature type="domain" description="Glycosyl transferase family 51" evidence="12">
    <location>
        <begin position="90"/>
        <end position="266"/>
    </location>
</feature>
<protein>
    <recommendedName>
        <fullName evidence="12">Glycosyl transferase family 51 domain-containing protein</fullName>
    </recommendedName>
</protein>
<evidence type="ECO:0000256" key="7">
    <source>
        <dbReference type="ARBA" id="ARBA00022984"/>
    </source>
</evidence>
<evidence type="ECO:0000313" key="14">
    <source>
        <dbReference type="Proteomes" id="UP000239007"/>
    </source>
</evidence>